<evidence type="ECO:0000256" key="2">
    <source>
        <dbReference type="ARBA" id="ARBA00007524"/>
    </source>
</evidence>
<feature type="transmembrane region" description="Helical" evidence="6">
    <location>
        <begin position="128"/>
        <end position="148"/>
    </location>
</feature>
<organism evidence="7 8">
    <name type="scientific">Methylopila turkensis</name>
    <dbReference type="NCBI Taxonomy" id="1437816"/>
    <lineage>
        <taxon>Bacteria</taxon>
        <taxon>Pseudomonadati</taxon>
        <taxon>Pseudomonadota</taxon>
        <taxon>Alphaproteobacteria</taxon>
        <taxon>Hyphomicrobiales</taxon>
        <taxon>Methylopilaceae</taxon>
        <taxon>Methylopila</taxon>
    </lineage>
</organism>
<dbReference type="EMBL" id="BSFL01000001">
    <property type="protein sequence ID" value="GLK78301.1"/>
    <property type="molecule type" value="Genomic_DNA"/>
</dbReference>
<proteinExistence type="inferred from homology"/>
<evidence type="ECO:0000256" key="3">
    <source>
        <dbReference type="ARBA" id="ARBA00022692"/>
    </source>
</evidence>
<name>A0A9W6JIJ4_9HYPH</name>
<accession>A0A9W6JIJ4</accession>
<feature type="transmembrane region" description="Helical" evidence="6">
    <location>
        <begin position="44"/>
        <end position="65"/>
    </location>
</feature>
<keyword evidence="3 6" id="KW-0812">Transmembrane</keyword>
<dbReference type="Gene3D" id="1.20.1260.100">
    <property type="entry name" value="TspO/MBR protein"/>
    <property type="match status" value="1"/>
</dbReference>
<dbReference type="PANTHER" id="PTHR10057:SF0">
    <property type="entry name" value="TRANSLOCATOR PROTEIN"/>
    <property type="match status" value="1"/>
</dbReference>
<protein>
    <submittedName>
        <fullName evidence="7">TspO/MBR-related protein</fullName>
    </submittedName>
</protein>
<dbReference type="Proteomes" id="UP001143309">
    <property type="component" value="Unassembled WGS sequence"/>
</dbReference>
<evidence type="ECO:0000313" key="8">
    <source>
        <dbReference type="Proteomes" id="UP001143309"/>
    </source>
</evidence>
<evidence type="ECO:0000256" key="1">
    <source>
        <dbReference type="ARBA" id="ARBA00004141"/>
    </source>
</evidence>
<dbReference type="AlphaFoldDB" id="A0A9W6JIJ4"/>
<evidence type="ECO:0000313" key="7">
    <source>
        <dbReference type="EMBL" id="GLK78301.1"/>
    </source>
</evidence>
<sequence>MTLALEIASAVGWGLVVAGVGGALTRLDSWYDGLKRPKLQPPDWAFGPAWTVILALAATSALLAWRNAPDDAARMLVVALFGVNGALNILWNLLFFTRKRPDHALVEVVFLWLSILAAVVTFRTFSPVSSWLLAPYLVWVGFASYLNLEIVRLNGPFGARADKTIPRV</sequence>
<evidence type="ECO:0000256" key="5">
    <source>
        <dbReference type="ARBA" id="ARBA00023136"/>
    </source>
</evidence>
<reference evidence="7" key="2">
    <citation type="submission" date="2023-01" db="EMBL/GenBank/DDBJ databases">
        <authorList>
            <person name="Sun Q."/>
            <person name="Evtushenko L."/>
        </authorList>
    </citation>
    <scope>NUCLEOTIDE SEQUENCE</scope>
    <source>
        <strain evidence="7">VKM B-2748</strain>
    </source>
</reference>
<evidence type="ECO:0000256" key="4">
    <source>
        <dbReference type="ARBA" id="ARBA00022989"/>
    </source>
</evidence>
<dbReference type="Pfam" id="PF03073">
    <property type="entry name" value="TspO_MBR"/>
    <property type="match status" value="1"/>
</dbReference>
<keyword evidence="5 6" id="KW-0472">Membrane</keyword>
<comment type="subcellular location">
    <subcellularLocation>
        <location evidence="1">Membrane</location>
        <topology evidence="1">Multi-pass membrane protein</topology>
    </subcellularLocation>
</comment>
<dbReference type="GO" id="GO:0016020">
    <property type="term" value="C:membrane"/>
    <property type="evidence" value="ECO:0007669"/>
    <property type="project" value="UniProtKB-SubCell"/>
</dbReference>
<comment type="similarity">
    <text evidence="2">Belongs to the TspO/BZRP family.</text>
</comment>
<reference evidence="7" key="1">
    <citation type="journal article" date="2014" name="Int. J. Syst. Evol. Microbiol.">
        <title>Complete genome sequence of Corynebacterium casei LMG S-19264T (=DSM 44701T), isolated from a smear-ripened cheese.</title>
        <authorList>
            <consortium name="US DOE Joint Genome Institute (JGI-PGF)"/>
            <person name="Walter F."/>
            <person name="Albersmeier A."/>
            <person name="Kalinowski J."/>
            <person name="Ruckert C."/>
        </authorList>
    </citation>
    <scope>NUCLEOTIDE SEQUENCE</scope>
    <source>
        <strain evidence="7">VKM B-2748</strain>
    </source>
</reference>
<keyword evidence="8" id="KW-1185">Reference proteome</keyword>
<feature type="transmembrane region" description="Helical" evidence="6">
    <location>
        <begin position="77"/>
        <end position="97"/>
    </location>
</feature>
<gene>
    <name evidence="7" type="ORF">GCM10008174_00420</name>
</gene>
<dbReference type="PANTHER" id="PTHR10057">
    <property type="entry name" value="PERIPHERAL-TYPE BENZODIAZEPINE RECEPTOR"/>
    <property type="match status" value="1"/>
</dbReference>
<feature type="transmembrane region" description="Helical" evidence="6">
    <location>
        <begin position="6"/>
        <end position="24"/>
    </location>
</feature>
<dbReference type="FunFam" id="1.20.1260.100:FF:000001">
    <property type="entry name" value="translocator protein 2"/>
    <property type="match status" value="1"/>
</dbReference>
<feature type="transmembrane region" description="Helical" evidence="6">
    <location>
        <begin position="104"/>
        <end position="122"/>
    </location>
</feature>
<dbReference type="PIRSF" id="PIRSF005859">
    <property type="entry name" value="PBR"/>
    <property type="match status" value="1"/>
</dbReference>
<dbReference type="GO" id="GO:0033013">
    <property type="term" value="P:tetrapyrrole metabolic process"/>
    <property type="evidence" value="ECO:0007669"/>
    <property type="project" value="UniProtKB-ARBA"/>
</dbReference>
<keyword evidence="4 6" id="KW-1133">Transmembrane helix</keyword>
<dbReference type="InterPro" id="IPR038330">
    <property type="entry name" value="TspO/MBR-related_sf"/>
</dbReference>
<dbReference type="CDD" id="cd15904">
    <property type="entry name" value="TSPO_MBR"/>
    <property type="match status" value="1"/>
</dbReference>
<dbReference type="InterPro" id="IPR004307">
    <property type="entry name" value="TspO_MBR"/>
</dbReference>
<comment type="caution">
    <text evidence="7">The sequence shown here is derived from an EMBL/GenBank/DDBJ whole genome shotgun (WGS) entry which is preliminary data.</text>
</comment>
<evidence type="ECO:0000256" key="6">
    <source>
        <dbReference type="SAM" id="Phobius"/>
    </source>
</evidence>